<dbReference type="InterPro" id="IPR001647">
    <property type="entry name" value="HTH_TetR"/>
</dbReference>
<evidence type="ECO:0000313" key="5">
    <source>
        <dbReference type="Proteomes" id="UP001430755"/>
    </source>
</evidence>
<comment type="caution">
    <text evidence="4">The sequence shown here is derived from an EMBL/GenBank/DDBJ whole genome shotgun (WGS) entry which is preliminary data.</text>
</comment>
<dbReference type="Gene3D" id="1.10.357.10">
    <property type="entry name" value="Tetracycline Repressor, domain 2"/>
    <property type="match status" value="1"/>
</dbReference>
<evidence type="ECO:0000256" key="2">
    <source>
        <dbReference type="PROSITE-ProRule" id="PRU00335"/>
    </source>
</evidence>
<dbReference type="InterPro" id="IPR050624">
    <property type="entry name" value="HTH-type_Tx_Regulator"/>
</dbReference>
<evidence type="ECO:0000256" key="1">
    <source>
        <dbReference type="ARBA" id="ARBA00023125"/>
    </source>
</evidence>
<dbReference type="PANTHER" id="PTHR43479">
    <property type="entry name" value="ACREF/ENVCD OPERON REPRESSOR-RELATED"/>
    <property type="match status" value="1"/>
</dbReference>
<accession>A0ABS9WJI1</accession>
<keyword evidence="1 2" id="KW-0238">DNA-binding</keyword>
<dbReference type="Pfam" id="PF00440">
    <property type="entry name" value="TetR_N"/>
    <property type="match status" value="1"/>
</dbReference>
<dbReference type="Proteomes" id="UP001430755">
    <property type="component" value="Unassembled WGS sequence"/>
</dbReference>
<dbReference type="RefSeq" id="WP_242166101.1">
    <property type="nucleotide sequence ID" value="NZ_JAJMLW010000003.1"/>
</dbReference>
<feature type="domain" description="HTH tetR-type" evidence="3">
    <location>
        <begin position="4"/>
        <end position="64"/>
    </location>
</feature>
<feature type="DNA-binding region" description="H-T-H motif" evidence="2">
    <location>
        <begin position="27"/>
        <end position="46"/>
    </location>
</feature>
<evidence type="ECO:0000313" key="4">
    <source>
        <dbReference type="EMBL" id="MCI2242642.1"/>
    </source>
</evidence>
<dbReference type="PANTHER" id="PTHR43479:SF11">
    <property type="entry name" value="ACREF_ENVCD OPERON REPRESSOR-RELATED"/>
    <property type="match status" value="1"/>
</dbReference>
<dbReference type="PROSITE" id="PS50977">
    <property type="entry name" value="HTH_TETR_2"/>
    <property type="match status" value="1"/>
</dbReference>
<protein>
    <submittedName>
        <fullName evidence="4">TetR family transcriptional regulator</fullName>
    </submittedName>
</protein>
<dbReference type="SUPFAM" id="SSF46689">
    <property type="entry name" value="Homeodomain-like"/>
    <property type="match status" value="1"/>
</dbReference>
<keyword evidence="5" id="KW-1185">Reference proteome</keyword>
<sequence length="219" mass="25045">MENPMMKRRIADAFIALAEEKDPAKVSVRDVSNALGINRKTFYYHFPSKEMLVNWIFRRDLGHALRDAFPQSCLVFEPRDSSPCANYPYYVHIVDGSGRLSHAEFFMLVSRCLKARPALYPPLLKTADLGSLQAYLFDLYKRAFEQDILFIFRGAEPGPEALDFMAEFYAAAFIGQIVRRVLSSRGCRTVDDVRPFENIIHGSLYLMRRELDESCASPA</sequence>
<proteinExistence type="predicted"/>
<evidence type="ECO:0000259" key="3">
    <source>
        <dbReference type="PROSITE" id="PS50977"/>
    </source>
</evidence>
<reference evidence="4" key="1">
    <citation type="submission" date="2021-11" db="EMBL/GenBank/DDBJ databases">
        <title>A Novel Adlercreutzia Species, isolated from a Allomyrina dichotoma larva feces.</title>
        <authorList>
            <person name="Suh M.K."/>
        </authorList>
    </citation>
    <scope>NUCLEOTIDE SEQUENCE</scope>
    <source>
        <strain evidence="4">JBNU-10</strain>
    </source>
</reference>
<name>A0ABS9WJI1_9ACTN</name>
<gene>
    <name evidence="4" type="ORF">LPT13_09790</name>
</gene>
<dbReference type="EMBL" id="JAJMLW010000003">
    <property type="protein sequence ID" value="MCI2242642.1"/>
    <property type="molecule type" value="Genomic_DNA"/>
</dbReference>
<dbReference type="InterPro" id="IPR009057">
    <property type="entry name" value="Homeodomain-like_sf"/>
</dbReference>
<organism evidence="4 5">
    <name type="scientific">Adlercreutzia faecimuris</name>
    <dbReference type="NCBI Taxonomy" id="2897341"/>
    <lineage>
        <taxon>Bacteria</taxon>
        <taxon>Bacillati</taxon>
        <taxon>Actinomycetota</taxon>
        <taxon>Coriobacteriia</taxon>
        <taxon>Eggerthellales</taxon>
        <taxon>Eggerthellaceae</taxon>
        <taxon>Adlercreutzia</taxon>
    </lineage>
</organism>